<feature type="domain" description="Stealth protein CR1 conserved region 1" evidence="4">
    <location>
        <begin position="73"/>
        <end position="100"/>
    </location>
</feature>
<evidence type="ECO:0000313" key="6">
    <source>
        <dbReference type="Proteomes" id="UP001162483"/>
    </source>
</evidence>
<evidence type="ECO:0000313" key="5">
    <source>
        <dbReference type="EMBL" id="CAI9566853.1"/>
    </source>
</evidence>
<dbReference type="InterPro" id="IPR047141">
    <property type="entry name" value="Stealth"/>
</dbReference>
<evidence type="ECO:0000256" key="1">
    <source>
        <dbReference type="ARBA" id="ARBA00022679"/>
    </source>
</evidence>
<comment type="caution">
    <text evidence="5">The sequence shown here is derived from an EMBL/GenBank/DDBJ whole genome shotgun (WGS) entry which is preliminary data.</text>
</comment>
<dbReference type="InterPro" id="IPR031358">
    <property type="entry name" value="Stealth_CR1"/>
</dbReference>
<evidence type="ECO:0000259" key="4">
    <source>
        <dbReference type="Pfam" id="PF17101"/>
    </source>
</evidence>
<feature type="non-terminal residue" evidence="5">
    <location>
        <position position="151"/>
    </location>
</feature>
<keyword evidence="1" id="KW-0808">Transferase</keyword>
<keyword evidence="3" id="KW-0812">Transmembrane</keyword>
<sequence length="151" mass="17276">MLLKLLQRQTYTCLSHRYGLYLCFGGMVLMIVSALQFGEVVLEWSRDQYHVLFDTYRDNIAGKSFQNRLCLPMPIDVVYTWVNGSDPELVKQLRDVREQMEEEQRALRDLLGSNRTEPTRKGIQLSMGQGAYGSNVKQGIPPFSPKETAAL</sequence>
<dbReference type="Proteomes" id="UP001162483">
    <property type="component" value="Unassembled WGS sequence"/>
</dbReference>
<feature type="region of interest" description="Disordered" evidence="2">
    <location>
        <begin position="132"/>
        <end position="151"/>
    </location>
</feature>
<evidence type="ECO:0000256" key="2">
    <source>
        <dbReference type="SAM" id="MobiDB-lite"/>
    </source>
</evidence>
<organism evidence="5 6">
    <name type="scientific">Staurois parvus</name>
    <dbReference type="NCBI Taxonomy" id="386267"/>
    <lineage>
        <taxon>Eukaryota</taxon>
        <taxon>Metazoa</taxon>
        <taxon>Chordata</taxon>
        <taxon>Craniata</taxon>
        <taxon>Vertebrata</taxon>
        <taxon>Euteleostomi</taxon>
        <taxon>Amphibia</taxon>
        <taxon>Batrachia</taxon>
        <taxon>Anura</taxon>
        <taxon>Neobatrachia</taxon>
        <taxon>Ranoidea</taxon>
        <taxon>Ranidae</taxon>
        <taxon>Staurois</taxon>
    </lineage>
</organism>
<dbReference type="PANTHER" id="PTHR24045:SF0">
    <property type="entry name" value="N-ACETYLGLUCOSAMINE-1-PHOSPHOTRANSFERASE SUBUNITS ALPHA_BETA"/>
    <property type="match status" value="1"/>
</dbReference>
<name>A0ABN9D5Q7_9NEOB</name>
<feature type="transmembrane region" description="Helical" evidence="3">
    <location>
        <begin position="20"/>
        <end position="38"/>
    </location>
</feature>
<dbReference type="EMBL" id="CATNWA010014071">
    <property type="protein sequence ID" value="CAI9566853.1"/>
    <property type="molecule type" value="Genomic_DNA"/>
</dbReference>
<protein>
    <recommendedName>
        <fullName evidence="4">Stealth protein CR1 conserved region 1 domain-containing protein</fullName>
    </recommendedName>
</protein>
<keyword evidence="6" id="KW-1185">Reference proteome</keyword>
<reference evidence="5" key="1">
    <citation type="submission" date="2023-05" db="EMBL/GenBank/DDBJ databases">
        <authorList>
            <person name="Stuckert A."/>
        </authorList>
    </citation>
    <scope>NUCLEOTIDE SEQUENCE</scope>
</reference>
<evidence type="ECO:0000256" key="3">
    <source>
        <dbReference type="SAM" id="Phobius"/>
    </source>
</evidence>
<dbReference type="Pfam" id="PF17101">
    <property type="entry name" value="Stealth_CR1"/>
    <property type="match status" value="1"/>
</dbReference>
<gene>
    <name evidence="5" type="ORF">SPARVUS_LOCUS6460502</name>
</gene>
<proteinExistence type="predicted"/>
<keyword evidence="3" id="KW-0472">Membrane</keyword>
<dbReference type="PANTHER" id="PTHR24045">
    <property type="match status" value="1"/>
</dbReference>
<accession>A0ABN9D5Q7</accession>
<keyword evidence="3" id="KW-1133">Transmembrane helix</keyword>